<organism evidence="1 2">
    <name type="scientific">Dichotomopilus funicola</name>
    <dbReference type="NCBI Taxonomy" id="1934379"/>
    <lineage>
        <taxon>Eukaryota</taxon>
        <taxon>Fungi</taxon>
        <taxon>Dikarya</taxon>
        <taxon>Ascomycota</taxon>
        <taxon>Pezizomycotina</taxon>
        <taxon>Sordariomycetes</taxon>
        <taxon>Sordariomycetidae</taxon>
        <taxon>Sordariales</taxon>
        <taxon>Chaetomiaceae</taxon>
        <taxon>Dichotomopilus</taxon>
    </lineage>
</organism>
<dbReference type="RefSeq" id="XP_062632860.1">
    <property type="nucleotide sequence ID" value="XM_062778629.1"/>
</dbReference>
<name>A0AAN6UV42_9PEZI</name>
<reference evidence="1" key="2">
    <citation type="submission" date="2023-05" db="EMBL/GenBank/DDBJ databases">
        <authorList>
            <consortium name="Lawrence Berkeley National Laboratory"/>
            <person name="Steindorff A."/>
            <person name="Hensen N."/>
            <person name="Bonometti L."/>
            <person name="Westerberg I."/>
            <person name="Brannstrom I.O."/>
            <person name="Guillou S."/>
            <person name="Cros-Aarteil S."/>
            <person name="Calhoun S."/>
            <person name="Haridas S."/>
            <person name="Kuo A."/>
            <person name="Mondo S."/>
            <person name="Pangilinan J."/>
            <person name="Riley R."/>
            <person name="Labutti K."/>
            <person name="Andreopoulos B."/>
            <person name="Lipzen A."/>
            <person name="Chen C."/>
            <person name="Yanf M."/>
            <person name="Daum C."/>
            <person name="Ng V."/>
            <person name="Clum A."/>
            <person name="Ohm R."/>
            <person name="Martin F."/>
            <person name="Silar P."/>
            <person name="Natvig D."/>
            <person name="Lalanne C."/>
            <person name="Gautier V."/>
            <person name="Ament-Velasquez S.L."/>
            <person name="Kruys A."/>
            <person name="Hutchinson M.I."/>
            <person name="Powell A.J."/>
            <person name="Barry K."/>
            <person name="Miller A.N."/>
            <person name="Grigoriev I.V."/>
            <person name="Debuchy R."/>
            <person name="Gladieux P."/>
            <person name="Thoren M.H."/>
            <person name="Johannesson H."/>
        </authorList>
    </citation>
    <scope>NUCLEOTIDE SEQUENCE</scope>
    <source>
        <strain evidence="1">CBS 141.50</strain>
    </source>
</reference>
<gene>
    <name evidence="1" type="ORF">C8A04DRAFT_15821</name>
</gene>
<reference evidence="1" key="1">
    <citation type="journal article" date="2023" name="Mol. Phylogenet. Evol.">
        <title>Genome-scale phylogeny and comparative genomics of the fungal order Sordariales.</title>
        <authorList>
            <person name="Hensen N."/>
            <person name="Bonometti L."/>
            <person name="Westerberg I."/>
            <person name="Brannstrom I.O."/>
            <person name="Guillou S."/>
            <person name="Cros-Aarteil S."/>
            <person name="Calhoun S."/>
            <person name="Haridas S."/>
            <person name="Kuo A."/>
            <person name="Mondo S."/>
            <person name="Pangilinan J."/>
            <person name="Riley R."/>
            <person name="LaButti K."/>
            <person name="Andreopoulos B."/>
            <person name="Lipzen A."/>
            <person name="Chen C."/>
            <person name="Yan M."/>
            <person name="Daum C."/>
            <person name="Ng V."/>
            <person name="Clum A."/>
            <person name="Steindorff A."/>
            <person name="Ohm R.A."/>
            <person name="Martin F."/>
            <person name="Silar P."/>
            <person name="Natvig D.O."/>
            <person name="Lalanne C."/>
            <person name="Gautier V."/>
            <person name="Ament-Velasquez S.L."/>
            <person name="Kruys A."/>
            <person name="Hutchinson M.I."/>
            <person name="Powell A.J."/>
            <person name="Barry K."/>
            <person name="Miller A.N."/>
            <person name="Grigoriev I.V."/>
            <person name="Debuchy R."/>
            <person name="Gladieux P."/>
            <person name="Hiltunen Thoren M."/>
            <person name="Johannesson H."/>
        </authorList>
    </citation>
    <scope>NUCLEOTIDE SEQUENCE</scope>
    <source>
        <strain evidence="1">CBS 141.50</strain>
    </source>
</reference>
<protein>
    <submittedName>
        <fullName evidence="1">Uncharacterized protein</fullName>
    </submittedName>
</protein>
<sequence length="315" mass="36306">MRQPEKINPAGNGNVNPQKESSFYRRLPQEIRNLVWVQLFSSTRIAVGFIEYPVSKFLDVTPAPNSLAALRICRRARLEIGDSWLRHILFYFPGLHTMYKRLSVLPVETITKLRHVRMSGEKFLFPCEGRNKTHCRYSIFDALRRLPGLQLDQLTILGGSWSGCNYMDLLSLIELGDGWKTLRYLDRSSELLGFRGKTRGWTPDGESRWQPQPSGLKRILEKRDGIASAPSVTIYRATESRFNGGMFDLARRVKFEQHWDPQELVYYPQDDELMTKGEKEKEMLIIVNRGAGVDYVVKDISARQLDDMGSLFPED</sequence>
<evidence type="ECO:0000313" key="1">
    <source>
        <dbReference type="EMBL" id="KAK4139489.1"/>
    </source>
</evidence>
<dbReference type="EMBL" id="MU853661">
    <property type="protein sequence ID" value="KAK4139489.1"/>
    <property type="molecule type" value="Genomic_DNA"/>
</dbReference>
<dbReference type="AlphaFoldDB" id="A0AAN6UV42"/>
<comment type="caution">
    <text evidence="1">The sequence shown here is derived from an EMBL/GenBank/DDBJ whole genome shotgun (WGS) entry which is preliminary data.</text>
</comment>
<dbReference type="GeneID" id="87815242"/>
<dbReference type="Proteomes" id="UP001302676">
    <property type="component" value="Unassembled WGS sequence"/>
</dbReference>
<evidence type="ECO:0000313" key="2">
    <source>
        <dbReference type="Proteomes" id="UP001302676"/>
    </source>
</evidence>
<keyword evidence="2" id="KW-1185">Reference proteome</keyword>
<accession>A0AAN6UV42</accession>
<proteinExistence type="predicted"/>